<dbReference type="InterPro" id="IPR027266">
    <property type="entry name" value="TrmE/GcvT-like"/>
</dbReference>
<feature type="domain" description="GCVT N-terminal" evidence="1">
    <location>
        <begin position="34"/>
        <end position="227"/>
    </location>
</feature>
<evidence type="ECO:0000313" key="3">
    <source>
        <dbReference type="Proteomes" id="UP001204320"/>
    </source>
</evidence>
<proteinExistence type="predicted"/>
<dbReference type="Gene3D" id="3.30.1360.120">
    <property type="entry name" value="Probable tRNA modification gtpase trme, domain 1"/>
    <property type="match status" value="1"/>
</dbReference>
<dbReference type="InterPro" id="IPR028896">
    <property type="entry name" value="GcvT/YgfZ/DmdA"/>
</dbReference>
<evidence type="ECO:0000259" key="1">
    <source>
        <dbReference type="Pfam" id="PF01571"/>
    </source>
</evidence>
<organism evidence="2 3">
    <name type="scientific">Tractidigestivibacter montrealensis</name>
    <dbReference type="NCBI Taxonomy" id="2972466"/>
    <lineage>
        <taxon>Bacteria</taxon>
        <taxon>Bacillati</taxon>
        <taxon>Actinomycetota</taxon>
        <taxon>Coriobacteriia</taxon>
        <taxon>Coriobacteriales</taxon>
        <taxon>Atopobiaceae</taxon>
        <taxon>Tractidigestivibacter</taxon>
    </lineage>
</organism>
<accession>A0ABT1Z9D3</accession>
<evidence type="ECO:0000313" key="2">
    <source>
        <dbReference type="EMBL" id="MCR9036817.1"/>
    </source>
</evidence>
<protein>
    <submittedName>
        <fullName evidence="2">Aminomethyltransferase family protein</fullName>
    </submittedName>
</protein>
<dbReference type="EMBL" id="JANSKA010000005">
    <property type="protein sequence ID" value="MCR9036817.1"/>
    <property type="molecule type" value="Genomic_DNA"/>
</dbReference>
<name>A0ABT1Z9D3_9ACTN</name>
<comment type="caution">
    <text evidence="2">The sequence shown here is derived from an EMBL/GenBank/DDBJ whole genome shotgun (WGS) entry which is preliminary data.</text>
</comment>
<dbReference type="SUPFAM" id="SSF103025">
    <property type="entry name" value="Folate-binding domain"/>
    <property type="match status" value="1"/>
</dbReference>
<dbReference type="RefSeq" id="WP_199589499.1">
    <property type="nucleotide sequence ID" value="NZ_JANSKA010000005.1"/>
</dbReference>
<dbReference type="Proteomes" id="UP001204320">
    <property type="component" value="Unassembled WGS sequence"/>
</dbReference>
<gene>
    <name evidence="2" type="ORF">NVS32_07650</name>
</gene>
<dbReference type="PANTHER" id="PTHR43757:SF2">
    <property type="entry name" value="AMINOMETHYLTRANSFERASE, MITOCHONDRIAL"/>
    <property type="match status" value="1"/>
</dbReference>
<dbReference type="InterPro" id="IPR006222">
    <property type="entry name" value="GCVT_N"/>
</dbReference>
<dbReference type="PIRSF" id="PIRSF006487">
    <property type="entry name" value="GcvT"/>
    <property type="match status" value="1"/>
</dbReference>
<keyword evidence="3" id="KW-1185">Reference proteome</keyword>
<reference evidence="2 3" key="1">
    <citation type="submission" date="2022-08" db="EMBL/GenBank/DDBJ databases">
        <title>Tractidigestivibacter montrealensis type strain KD21.</title>
        <authorList>
            <person name="Diop K."/>
            <person name="Richard C."/>
            <person name="Routy B."/>
        </authorList>
    </citation>
    <scope>NUCLEOTIDE SEQUENCE [LARGE SCALE GENOMIC DNA]</scope>
    <source>
        <strain evidence="2 3">KD21</strain>
    </source>
</reference>
<sequence length="457" mass="51341">MAQQEICTAESNATLLLQLAPGVLEAYEYQGPAVESRAYRTSAMICTTLMKTSPVYDIVGPDACKFLQSICVNDFTKLKYTGLRHAVICNEKGQILTDGVVIRIAEDRYRTYWLNPPIQYLCETSGMDVHGEDMSGTEFFIQVQGEKSLEILEEAFQADLHDIKFAKHRIQDVEGTPVQVIRLGMTGNLAYEVHGPIADYAKIYSKIWESGQKFGAVQEGAHTYNLFNHTEAGFPNINLHYPLPWFESGEGLRDWCLAHPAAASLNINRVLHGSVGDDLEGRFVNPYETGLGFLVKFNHDFMGREALEKIAANQSRNVCTLEWDPEDLGKVFAAMMKPGNNVDDISILSDFDWVGDFANNCIEYRADKVLNEDDEQIGMSSGRMRSFNYDTMISLGFIDPAYIQEGRELTVLWGTPGTQQMKVRVKVARYPYNKDLPRNEDIDVSTIPTLGHGRMVK</sequence>
<dbReference type="PANTHER" id="PTHR43757">
    <property type="entry name" value="AMINOMETHYLTRANSFERASE"/>
    <property type="match status" value="1"/>
</dbReference>
<dbReference type="Pfam" id="PF01571">
    <property type="entry name" value="GCV_T"/>
    <property type="match status" value="1"/>
</dbReference>